<reference evidence="1" key="1">
    <citation type="submission" date="2022-07" db="EMBL/GenBank/DDBJ databases">
        <title>Genome analysis of Parmales, a sister group of diatoms, reveals the evolutionary specialization of diatoms from phago-mixotrophs to photoautotrophs.</title>
        <authorList>
            <person name="Ban H."/>
            <person name="Sato S."/>
            <person name="Yoshikawa S."/>
            <person name="Kazumasa Y."/>
            <person name="Nakamura Y."/>
            <person name="Ichinomiya M."/>
            <person name="Saitoh K."/>
            <person name="Sato N."/>
            <person name="Blanc-Mathieu R."/>
            <person name="Endo H."/>
            <person name="Kuwata A."/>
            <person name="Ogata H."/>
        </authorList>
    </citation>
    <scope>NUCLEOTIDE SEQUENCE</scope>
</reference>
<dbReference type="EMBL" id="BRXZ01004653">
    <property type="protein sequence ID" value="GMH53108.1"/>
    <property type="molecule type" value="Genomic_DNA"/>
</dbReference>
<organism evidence="1 2">
    <name type="scientific">Triparma retinervis</name>
    <dbReference type="NCBI Taxonomy" id="2557542"/>
    <lineage>
        <taxon>Eukaryota</taxon>
        <taxon>Sar</taxon>
        <taxon>Stramenopiles</taxon>
        <taxon>Ochrophyta</taxon>
        <taxon>Bolidophyceae</taxon>
        <taxon>Parmales</taxon>
        <taxon>Triparmaceae</taxon>
        <taxon>Triparma</taxon>
    </lineage>
</organism>
<sequence length="108" mass="12076">MPNAHPFTADSINAFAGRHQGVYEVGTVRNGVFNPWYTGMSQGNMHTRLSSHVHGRGNQGIADYMSSGSNNHLYFRTRYSSDPVRTEANLIARQDMVNNGLNRVSGWY</sequence>
<evidence type="ECO:0000313" key="1">
    <source>
        <dbReference type="EMBL" id="GMH53108.1"/>
    </source>
</evidence>
<gene>
    <name evidence="1" type="ORF">TrRE_jg612</name>
</gene>
<evidence type="ECO:0000313" key="2">
    <source>
        <dbReference type="Proteomes" id="UP001165082"/>
    </source>
</evidence>
<dbReference type="AlphaFoldDB" id="A0A9W6ZLB4"/>
<dbReference type="Proteomes" id="UP001165082">
    <property type="component" value="Unassembled WGS sequence"/>
</dbReference>
<proteinExistence type="predicted"/>
<name>A0A9W6ZLB4_9STRA</name>
<keyword evidence="2" id="KW-1185">Reference proteome</keyword>
<protein>
    <submittedName>
        <fullName evidence="1">Uncharacterized protein</fullName>
    </submittedName>
</protein>
<comment type="caution">
    <text evidence="1">The sequence shown here is derived from an EMBL/GenBank/DDBJ whole genome shotgun (WGS) entry which is preliminary data.</text>
</comment>
<accession>A0A9W6ZLB4</accession>